<organism evidence="1 2">
    <name type="scientific">Botrytis hyacinthi</name>
    <dbReference type="NCBI Taxonomy" id="278943"/>
    <lineage>
        <taxon>Eukaryota</taxon>
        <taxon>Fungi</taxon>
        <taxon>Dikarya</taxon>
        <taxon>Ascomycota</taxon>
        <taxon>Pezizomycotina</taxon>
        <taxon>Leotiomycetes</taxon>
        <taxon>Helotiales</taxon>
        <taxon>Sclerotiniaceae</taxon>
        <taxon>Botrytis</taxon>
    </lineage>
</organism>
<keyword evidence="2" id="KW-1185">Reference proteome</keyword>
<dbReference type="AlphaFoldDB" id="A0A4Z1GQK6"/>
<evidence type="ECO:0008006" key="3">
    <source>
        <dbReference type="Google" id="ProtNLM"/>
    </source>
</evidence>
<comment type="caution">
    <text evidence="1">The sequence shown here is derived from an EMBL/GenBank/DDBJ whole genome shotgun (WGS) entry which is preliminary data.</text>
</comment>
<accession>A0A4Z1GQK6</accession>
<evidence type="ECO:0000313" key="2">
    <source>
        <dbReference type="Proteomes" id="UP000297814"/>
    </source>
</evidence>
<dbReference type="EMBL" id="PQXK01000089">
    <property type="protein sequence ID" value="TGO37779.1"/>
    <property type="molecule type" value="Genomic_DNA"/>
</dbReference>
<evidence type="ECO:0000313" key="1">
    <source>
        <dbReference type="EMBL" id="TGO37779.1"/>
    </source>
</evidence>
<gene>
    <name evidence="1" type="ORF">BHYA_0089g00180</name>
</gene>
<sequence>MGLLAYADLLGSTSGCTTPESDHDAVATMGIYNGITLAGFMWHNFNETTHHYGRRHSFHTGANSSLAIPSIELLLTMYPEYTAVLTVRNASDENTQRLRKTLSSFPEDRSTIHILDLGSLAAVESYAGVIKADITAGRLPPRAAIICNAFTWSISDGLKFSGSFRPEGGKIVILGSDSHYPGKSGLEKFPPNLPDDLELLVHSAPDQIGEEDPLLCKISAVAMDPGGLIDSRCMSSGVPSASWFLMRGVLGPLQPLLKYLVPTLRNTKVVAADLIDISVGKEYRRSSGYYVMLNKDESSPESQDEEKQLRLWKKSMEWIKLSQDQTPLQDIFA</sequence>
<proteinExistence type="predicted"/>
<name>A0A4Z1GQK6_9HELO</name>
<protein>
    <recommendedName>
        <fullName evidence="3">Ketoreductase (KR) domain-containing protein</fullName>
    </recommendedName>
</protein>
<dbReference type="Proteomes" id="UP000297814">
    <property type="component" value="Unassembled WGS sequence"/>
</dbReference>
<reference evidence="1 2" key="1">
    <citation type="submission" date="2017-12" db="EMBL/GenBank/DDBJ databases">
        <title>Comparative genomics of Botrytis spp.</title>
        <authorList>
            <person name="Valero-Jimenez C.A."/>
            <person name="Tapia P."/>
            <person name="Veloso J."/>
            <person name="Silva-Moreno E."/>
            <person name="Staats M."/>
            <person name="Valdes J.H."/>
            <person name="Van Kan J.A.L."/>
        </authorList>
    </citation>
    <scope>NUCLEOTIDE SEQUENCE [LARGE SCALE GENOMIC DNA]</scope>
    <source>
        <strain evidence="1 2">Bh0001</strain>
    </source>
</reference>